<dbReference type="AlphaFoldDB" id="A0AAX4JMK7"/>
<gene>
    <name evidence="2" type="ORF">L201_001129</name>
</gene>
<accession>A0AAX4JMK7</accession>
<reference evidence="2 3" key="1">
    <citation type="submission" date="2024-01" db="EMBL/GenBank/DDBJ databases">
        <title>Comparative genomics of Cryptococcus and Kwoniella reveals pathogenesis evolution and contrasting modes of karyotype evolution via chromosome fusion or intercentromeric recombination.</title>
        <authorList>
            <person name="Coelho M.A."/>
            <person name="David-Palma M."/>
            <person name="Shea T."/>
            <person name="Bowers K."/>
            <person name="McGinley-Smith S."/>
            <person name="Mohammad A.W."/>
            <person name="Gnirke A."/>
            <person name="Yurkov A.M."/>
            <person name="Nowrousian M."/>
            <person name="Sun S."/>
            <person name="Cuomo C.A."/>
            <person name="Heitman J."/>
        </authorList>
    </citation>
    <scope>NUCLEOTIDE SEQUENCE [LARGE SCALE GENOMIC DNA]</scope>
    <source>
        <strain evidence="2 3">CBS 6074</strain>
    </source>
</reference>
<evidence type="ECO:0000256" key="1">
    <source>
        <dbReference type="SAM" id="SignalP"/>
    </source>
</evidence>
<dbReference type="EMBL" id="CP144098">
    <property type="protein sequence ID" value="WWC86256.1"/>
    <property type="molecule type" value="Genomic_DNA"/>
</dbReference>
<evidence type="ECO:0000313" key="3">
    <source>
        <dbReference type="Proteomes" id="UP001355207"/>
    </source>
</evidence>
<name>A0AAX4JMK7_9TREE</name>
<dbReference type="RefSeq" id="XP_066073019.1">
    <property type="nucleotide sequence ID" value="XM_066216922.1"/>
</dbReference>
<dbReference type="Proteomes" id="UP001355207">
    <property type="component" value="Chromosome 1"/>
</dbReference>
<proteinExistence type="predicted"/>
<sequence>MNAFTRLLSILCSIFLIPFVVGSAASQYHLDINFHGSKCFMECHTRVEYTIEIPGTGSNSGTWITKNCQQEAWKNLMSSCLPLVCDSPPDVAYAVEYGENWCKRAGVNVKLQLPESYLNSYNGSYFKSEEYLASKSSSEKDVEIKIGSILIGLLSTFGILNYIL</sequence>
<feature type="signal peptide" evidence="1">
    <location>
        <begin position="1"/>
        <end position="26"/>
    </location>
</feature>
<evidence type="ECO:0000313" key="2">
    <source>
        <dbReference type="EMBL" id="WWC86256.1"/>
    </source>
</evidence>
<protein>
    <submittedName>
        <fullName evidence="2">Uncharacterized protein</fullName>
    </submittedName>
</protein>
<feature type="chain" id="PRO_5043590093" evidence="1">
    <location>
        <begin position="27"/>
        <end position="164"/>
    </location>
</feature>
<keyword evidence="1" id="KW-0732">Signal</keyword>
<organism evidence="2 3">
    <name type="scientific">Kwoniella dendrophila CBS 6074</name>
    <dbReference type="NCBI Taxonomy" id="1295534"/>
    <lineage>
        <taxon>Eukaryota</taxon>
        <taxon>Fungi</taxon>
        <taxon>Dikarya</taxon>
        <taxon>Basidiomycota</taxon>
        <taxon>Agaricomycotina</taxon>
        <taxon>Tremellomycetes</taxon>
        <taxon>Tremellales</taxon>
        <taxon>Cryptococcaceae</taxon>
        <taxon>Kwoniella</taxon>
    </lineage>
</organism>
<keyword evidence="3" id="KW-1185">Reference proteome</keyword>
<dbReference type="GeneID" id="91091801"/>